<dbReference type="STRING" id="1798564.A3H55_02165"/>
<keyword evidence="4" id="KW-0411">Iron-sulfur</keyword>
<dbReference type="InterPro" id="IPR013785">
    <property type="entry name" value="Aldolase_TIM"/>
</dbReference>
<proteinExistence type="predicted"/>
<dbReference type="Pfam" id="PF04055">
    <property type="entry name" value="Radical_SAM"/>
    <property type="match status" value="1"/>
</dbReference>
<dbReference type="InterPro" id="IPR058240">
    <property type="entry name" value="rSAM_sf"/>
</dbReference>
<dbReference type="AlphaFoldDB" id="A0A1F6FZH6"/>
<dbReference type="GO" id="GO:0046872">
    <property type="term" value="F:metal ion binding"/>
    <property type="evidence" value="ECO:0007669"/>
    <property type="project" value="UniProtKB-KW"/>
</dbReference>
<feature type="domain" description="Radical SAM core" evidence="5">
    <location>
        <begin position="18"/>
        <end position="259"/>
    </location>
</feature>
<organism evidence="6 7">
    <name type="scientific">Candidatus Kuenenbacteria bacterium RIFCSPLOWO2_02_FULL_42_16</name>
    <dbReference type="NCBI Taxonomy" id="1798564"/>
    <lineage>
        <taxon>Bacteria</taxon>
        <taxon>Candidatus Kueneniibacteriota</taxon>
    </lineage>
</organism>
<dbReference type="GO" id="GO:0051536">
    <property type="term" value="F:iron-sulfur cluster binding"/>
    <property type="evidence" value="ECO:0007669"/>
    <property type="project" value="UniProtKB-KW"/>
</dbReference>
<evidence type="ECO:0000256" key="4">
    <source>
        <dbReference type="ARBA" id="ARBA00023014"/>
    </source>
</evidence>
<gene>
    <name evidence="6" type="ORF">A3H55_02165</name>
</gene>
<reference evidence="6 7" key="1">
    <citation type="journal article" date="2016" name="Nat. Commun.">
        <title>Thousands of microbial genomes shed light on interconnected biogeochemical processes in an aquifer system.</title>
        <authorList>
            <person name="Anantharaman K."/>
            <person name="Brown C.T."/>
            <person name="Hug L.A."/>
            <person name="Sharon I."/>
            <person name="Castelle C.J."/>
            <person name="Probst A.J."/>
            <person name="Thomas B.C."/>
            <person name="Singh A."/>
            <person name="Wilkins M.J."/>
            <person name="Karaoz U."/>
            <person name="Brodie E.L."/>
            <person name="Williams K.H."/>
            <person name="Hubbard S.S."/>
            <person name="Banfield J.F."/>
        </authorList>
    </citation>
    <scope>NUCLEOTIDE SEQUENCE [LARGE SCALE GENOMIC DNA]</scope>
</reference>
<dbReference type="InterPro" id="IPR040086">
    <property type="entry name" value="MJ0683-like"/>
</dbReference>
<keyword evidence="2" id="KW-0479">Metal-binding</keyword>
<dbReference type="GO" id="GO:0003824">
    <property type="term" value="F:catalytic activity"/>
    <property type="evidence" value="ECO:0007669"/>
    <property type="project" value="InterPro"/>
</dbReference>
<sequence>MIYFFMLTTTRKSLLYKSGVEYADYCINHVEGCSHGCRFPCYAMMMKKRCGVIKDYNDWLKPKIVSNALELLDQEIPKLKHKIKVVHLCFTTDPFMYQQKEVEDLTLKIIEKLNRDGIRCTVLTKGIYPKALTNTKKYGENNEYAITLVSLDENFKKRYEPFSAPYEPRIKALKYLHDKGLKTWVSMEPYPTPNLVEQNLNKILERIKFVDKIIFGKLNYNVKTSEFEDNKNFYQECAELVIDFCEKNNIERHIRYGTQKKDNKKTERIFRGINMNDKVNLYGVAQARLKI</sequence>
<comment type="caution">
    <text evidence="6">The sequence shown here is derived from an EMBL/GenBank/DDBJ whole genome shotgun (WGS) entry which is preliminary data.</text>
</comment>
<dbReference type="CDD" id="cd01335">
    <property type="entry name" value="Radical_SAM"/>
    <property type="match status" value="1"/>
</dbReference>
<dbReference type="Gene3D" id="3.20.20.70">
    <property type="entry name" value="Aldolase class I"/>
    <property type="match status" value="1"/>
</dbReference>
<dbReference type="PANTHER" id="PTHR43432:SF6">
    <property type="entry name" value="RADICAL SAM CORE DOMAIN-CONTAINING PROTEIN"/>
    <property type="match status" value="1"/>
</dbReference>
<evidence type="ECO:0000313" key="6">
    <source>
        <dbReference type="EMBL" id="OGG91257.1"/>
    </source>
</evidence>
<evidence type="ECO:0000259" key="5">
    <source>
        <dbReference type="PROSITE" id="PS51918"/>
    </source>
</evidence>
<evidence type="ECO:0000256" key="1">
    <source>
        <dbReference type="ARBA" id="ARBA00022691"/>
    </source>
</evidence>
<dbReference type="PROSITE" id="PS51918">
    <property type="entry name" value="RADICAL_SAM"/>
    <property type="match status" value="1"/>
</dbReference>
<evidence type="ECO:0000256" key="3">
    <source>
        <dbReference type="ARBA" id="ARBA00023004"/>
    </source>
</evidence>
<evidence type="ECO:0000256" key="2">
    <source>
        <dbReference type="ARBA" id="ARBA00022723"/>
    </source>
</evidence>
<accession>A0A1F6FZH6</accession>
<dbReference type="Proteomes" id="UP000177998">
    <property type="component" value="Unassembled WGS sequence"/>
</dbReference>
<dbReference type="SFLD" id="SFLDG01084">
    <property type="entry name" value="Uncharacterised_Radical_SAM_Su"/>
    <property type="match status" value="1"/>
</dbReference>
<dbReference type="SFLD" id="SFLDS00029">
    <property type="entry name" value="Radical_SAM"/>
    <property type="match status" value="1"/>
</dbReference>
<dbReference type="EMBL" id="MFMZ01000015">
    <property type="protein sequence ID" value="OGG91257.1"/>
    <property type="molecule type" value="Genomic_DNA"/>
</dbReference>
<keyword evidence="1" id="KW-0949">S-adenosyl-L-methionine</keyword>
<dbReference type="InterPro" id="IPR007197">
    <property type="entry name" value="rSAM"/>
</dbReference>
<dbReference type="PANTHER" id="PTHR43432">
    <property type="entry name" value="SLR0285 PROTEIN"/>
    <property type="match status" value="1"/>
</dbReference>
<name>A0A1F6FZH6_9BACT</name>
<protein>
    <submittedName>
        <fullName evidence="6">Radical SAM protein</fullName>
    </submittedName>
</protein>
<keyword evidence="3" id="KW-0408">Iron</keyword>
<evidence type="ECO:0000313" key="7">
    <source>
        <dbReference type="Proteomes" id="UP000177998"/>
    </source>
</evidence>
<dbReference type="SUPFAM" id="SSF102114">
    <property type="entry name" value="Radical SAM enzymes"/>
    <property type="match status" value="1"/>
</dbReference>